<reference evidence="1" key="1">
    <citation type="submission" date="2018-10" db="EMBL/GenBank/DDBJ databases">
        <title>Hidden diversity of soil giant viruses.</title>
        <authorList>
            <person name="Schulz F."/>
            <person name="Alteio L."/>
            <person name="Goudeau D."/>
            <person name="Ryan E.M."/>
            <person name="Malmstrom R.R."/>
            <person name="Blanchard J."/>
            <person name="Woyke T."/>
        </authorList>
    </citation>
    <scope>NUCLEOTIDE SEQUENCE</scope>
    <source>
        <strain evidence="1">SYV1</strain>
    </source>
</reference>
<name>A0A3G5AHX3_9VIRU</name>
<gene>
    <name evidence="1" type="ORF">Sylvanvirus10_12</name>
</gene>
<dbReference type="EMBL" id="MK072516">
    <property type="protein sequence ID" value="AYV86815.1"/>
    <property type="molecule type" value="Genomic_DNA"/>
</dbReference>
<proteinExistence type="predicted"/>
<sequence>MFLEDADELNEDEKRQWLLDTRTGFESPSFIAHIKNESKLRN</sequence>
<organism evidence="1">
    <name type="scientific">Sylvanvirus sp</name>
    <dbReference type="NCBI Taxonomy" id="2487774"/>
    <lineage>
        <taxon>Viruses</taxon>
    </lineage>
</organism>
<protein>
    <submittedName>
        <fullName evidence="1">Uncharacterized protein</fullName>
    </submittedName>
</protein>
<accession>A0A3G5AHX3</accession>
<evidence type="ECO:0000313" key="1">
    <source>
        <dbReference type="EMBL" id="AYV86815.1"/>
    </source>
</evidence>